<feature type="region of interest" description="Disordered" evidence="1">
    <location>
        <begin position="1"/>
        <end position="24"/>
    </location>
</feature>
<proteinExistence type="predicted"/>
<reference evidence="2" key="1">
    <citation type="submission" date="2011-12" db="EMBL/GenBank/DDBJ databases">
        <title>Complete nucleotide sequence of Streptomyces circular plasmid pCQ4.</title>
        <authorList>
            <person name="Cheng Q."/>
            <person name="Tian X."/>
            <person name="Qin Z."/>
        </authorList>
    </citation>
    <scope>NUCLEOTIDE SEQUENCE</scope>
    <source>
        <strain evidence="2">W75</strain>
        <plasmid evidence="2">pCQ4</plasmid>
    </source>
</reference>
<organism evidence="2">
    <name type="scientific">Streptomyces sp. W75</name>
    <dbReference type="NCBI Taxonomy" id="1170711"/>
    <lineage>
        <taxon>Bacteria</taxon>
        <taxon>Bacillati</taxon>
        <taxon>Actinomycetota</taxon>
        <taxon>Actinomycetes</taxon>
        <taxon>Kitasatosporales</taxon>
        <taxon>Streptomycetaceae</taxon>
        <taxon>Streptomyces</taxon>
    </lineage>
</organism>
<protein>
    <submittedName>
        <fullName evidence="2">Uncharacterized protein</fullName>
    </submittedName>
</protein>
<geneLocation type="plasmid" evidence="2">
    <name>pCQ4</name>
</geneLocation>
<feature type="compositionally biased region" description="Basic residues" evidence="1">
    <location>
        <begin position="1"/>
        <end position="10"/>
    </location>
</feature>
<evidence type="ECO:0000313" key="2">
    <source>
        <dbReference type="EMBL" id="AFH75165.1"/>
    </source>
</evidence>
<accession>I0CEF2</accession>
<dbReference type="EMBL" id="JQ340175">
    <property type="protein sequence ID" value="AFH75165.1"/>
    <property type="molecule type" value="Genomic_DNA"/>
</dbReference>
<name>I0CEF2_9ACTN</name>
<sequence length="60" mass="6442">MNCHGRHASAGRRPPGRSAGLITGRPSVFSGRFHHVLLSSKDPLVSRSFPLLGVRLIGPQ</sequence>
<keyword evidence="2" id="KW-0614">Plasmid</keyword>
<gene>
    <name evidence="2" type="ORF">pCQ4.40</name>
</gene>
<dbReference type="AlphaFoldDB" id="I0CEF2"/>
<evidence type="ECO:0000256" key="1">
    <source>
        <dbReference type="SAM" id="MobiDB-lite"/>
    </source>
</evidence>